<evidence type="ECO:0000313" key="2">
    <source>
        <dbReference type="Proteomes" id="UP000594121"/>
    </source>
</evidence>
<dbReference type="InParanoid" id="A0A7L9FG71"/>
<dbReference type="Proteomes" id="UP000594121">
    <property type="component" value="Chromosome"/>
</dbReference>
<proteinExistence type="predicted"/>
<organism evidence="1 2">
    <name type="scientific">Infirmifilum lucidum</name>
    <dbReference type="NCBI Taxonomy" id="2776706"/>
    <lineage>
        <taxon>Archaea</taxon>
        <taxon>Thermoproteota</taxon>
        <taxon>Thermoprotei</taxon>
        <taxon>Thermofilales</taxon>
        <taxon>Thermofilaceae</taxon>
        <taxon>Infirmifilum</taxon>
    </lineage>
</organism>
<dbReference type="RefSeq" id="WP_192818721.1">
    <property type="nucleotide sequence ID" value="NZ_CP062310.1"/>
</dbReference>
<accession>A0A7L9FG71</accession>
<dbReference type="AlphaFoldDB" id="A0A7L9FG71"/>
<dbReference type="GeneID" id="59149904"/>
<name>A0A7L9FG71_9CREN</name>
<dbReference type="KEGG" id="thel:IG193_08370"/>
<evidence type="ECO:0000313" key="1">
    <source>
        <dbReference type="EMBL" id="QOJ78749.1"/>
    </source>
</evidence>
<keyword evidence="2" id="KW-1185">Reference proteome</keyword>
<gene>
    <name evidence="1" type="ORF">IG193_08370</name>
</gene>
<reference evidence="1 2" key="1">
    <citation type="submission" date="2020-10" db="EMBL/GenBank/DDBJ databases">
        <title>Thermofilum lucidum 3507LT sp. nov. a novel member of Thermofilaceae family isolated from Chile hot spring, and proposal of description order Thermofilales.</title>
        <authorList>
            <person name="Zayulina K.S."/>
            <person name="Elcheninov A.G."/>
            <person name="Toshchakov S.V."/>
            <person name="Kublanov I.V."/>
        </authorList>
    </citation>
    <scope>NUCLEOTIDE SEQUENCE [LARGE SCALE GENOMIC DNA]</scope>
    <source>
        <strain evidence="1 2">3507LT</strain>
    </source>
</reference>
<dbReference type="EMBL" id="CP062310">
    <property type="protein sequence ID" value="QOJ78749.1"/>
    <property type="molecule type" value="Genomic_DNA"/>
</dbReference>
<protein>
    <submittedName>
        <fullName evidence="1">Uncharacterized protein</fullName>
    </submittedName>
</protein>
<sequence length="113" mass="12629">MSGLALETPPEPLEVRKRIRELYEVLSGQLGSGSERAAVWSGNLLARYLWGEWGGELKKMGFSWPTFLSALKAYTSLVARWAITGDLSWEELVDRIRAGLASRTRGGLERFLS</sequence>